<dbReference type="OrthoDB" id="2943863at2"/>
<accession>A0A1B1Z2J3</accession>
<organism evidence="1 2">
    <name type="scientific">Fictibacillus arsenicus</name>
    <dbReference type="NCBI Taxonomy" id="255247"/>
    <lineage>
        <taxon>Bacteria</taxon>
        <taxon>Bacillati</taxon>
        <taxon>Bacillota</taxon>
        <taxon>Bacilli</taxon>
        <taxon>Bacillales</taxon>
        <taxon>Fictibacillaceae</taxon>
        <taxon>Fictibacillus</taxon>
    </lineage>
</organism>
<dbReference type="EMBL" id="CP016761">
    <property type="protein sequence ID" value="ANX11601.1"/>
    <property type="molecule type" value="Genomic_DNA"/>
</dbReference>
<protein>
    <submittedName>
        <fullName evidence="1">Uncharacterized protein</fullName>
    </submittedName>
</protein>
<sequence length="115" mass="14291">MDVRNMQEQCQKHIGSHMLLETTDGRTIDGIIESTDDQGVTMMVAEEMNSVEREYIFTGDDYDDDDYRRRPRFRRFRRRRFPFPFIRRIFYYPYYYPYYPYYYPPGYAPPYSYPY</sequence>
<evidence type="ECO:0000313" key="1">
    <source>
        <dbReference type="EMBL" id="ANX11601.1"/>
    </source>
</evidence>
<keyword evidence="2" id="KW-1185">Reference proteome</keyword>
<dbReference type="Proteomes" id="UP000077412">
    <property type="component" value="Chromosome"/>
</dbReference>
<gene>
    <name evidence="1" type="ORF">ABE41_006240</name>
</gene>
<dbReference type="KEGG" id="far:ABE41_006240"/>
<name>A0A1B1Z2J3_9BACL</name>
<reference evidence="1 2" key="1">
    <citation type="submission" date="2016-08" db="EMBL/GenBank/DDBJ databases">
        <title>Complete genome sequence of Fictibacillus arsenicus G25-54, a strain with toxicity to nematodes and a potential arsenic-resistance activity.</title>
        <authorList>
            <person name="Zheng Z."/>
        </authorList>
    </citation>
    <scope>NUCLEOTIDE SEQUENCE [LARGE SCALE GENOMIC DNA]</scope>
    <source>
        <strain evidence="1 2">G25-54</strain>
    </source>
</reference>
<evidence type="ECO:0000313" key="2">
    <source>
        <dbReference type="Proteomes" id="UP000077412"/>
    </source>
</evidence>
<dbReference type="RefSeq" id="WP_066287614.1">
    <property type="nucleotide sequence ID" value="NZ_CP016761.1"/>
</dbReference>
<dbReference type="AlphaFoldDB" id="A0A1B1Z2J3"/>
<proteinExistence type="predicted"/>